<evidence type="ECO:0000256" key="1">
    <source>
        <dbReference type="SAM" id="MobiDB-lite"/>
    </source>
</evidence>
<dbReference type="EMBL" id="CP033972">
    <property type="protein sequence ID" value="AZG48825.1"/>
    <property type="molecule type" value="Genomic_DNA"/>
</dbReference>
<sequence>MAIAASLVATATTLSVGFGVSTAQSGGHTATPDAVDASTEATPDDLATPAGRVVWELTGPHPESVFHSLPKSFSTQLGYRPRLAGGYPVDPTGDCSSPIALPRRFDDLCRTHDFGYDVLRFASRDGHPLGGWARLRLDRMLIQRMHASCSSPICDAAAALAEVGLRVNTWRQFDGAPTPAESPIEIVSSGVGRGWADLTGRRSGATS</sequence>
<dbReference type="SUPFAM" id="SSF48619">
    <property type="entry name" value="Phospholipase A2, PLA2"/>
    <property type="match status" value="1"/>
</dbReference>
<keyword evidence="3" id="KW-1185">Reference proteome</keyword>
<evidence type="ECO:0000313" key="3">
    <source>
        <dbReference type="Proteomes" id="UP000271469"/>
    </source>
</evidence>
<dbReference type="Proteomes" id="UP000271469">
    <property type="component" value="Chromosome"/>
</dbReference>
<dbReference type="Gene3D" id="1.20.90.10">
    <property type="entry name" value="Phospholipase A2 domain"/>
    <property type="match status" value="1"/>
</dbReference>
<dbReference type="AlphaFoldDB" id="A0A3G8JVK4"/>
<evidence type="ECO:0008006" key="4">
    <source>
        <dbReference type="Google" id="ProtNLM"/>
    </source>
</evidence>
<dbReference type="KEGG" id="gom:D7316_05446"/>
<feature type="region of interest" description="Disordered" evidence="1">
    <location>
        <begin position="23"/>
        <end position="46"/>
    </location>
</feature>
<dbReference type="GO" id="GO:0004623">
    <property type="term" value="F:phospholipase A2 activity"/>
    <property type="evidence" value="ECO:0007669"/>
    <property type="project" value="InterPro"/>
</dbReference>
<dbReference type="GO" id="GO:0050482">
    <property type="term" value="P:arachidonate secretion"/>
    <property type="evidence" value="ECO:0007669"/>
    <property type="project" value="InterPro"/>
</dbReference>
<name>A0A3G8JVK4_9ACTN</name>
<organism evidence="2 3">
    <name type="scientific">Gordonia insulae</name>
    <dbReference type="NCBI Taxonomy" id="2420509"/>
    <lineage>
        <taxon>Bacteria</taxon>
        <taxon>Bacillati</taxon>
        <taxon>Actinomycetota</taxon>
        <taxon>Actinomycetes</taxon>
        <taxon>Mycobacteriales</taxon>
        <taxon>Gordoniaceae</taxon>
        <taxon>Gordonia</taxon>
    </lineage>
</organism>
<reference evidence="2 3" key="1">
    <citation type="submission" date="2018-11" db="EMBL/GenBank/DDBJ databases">
        <title>Gordonia insulae sp. nov., isolated from an island soil.</title>
        <authorList>
            <person name="Kim Y.S."/>
            <person name="Kim S.B."/>
        </authorList>
    </citation>
    <scope>NUCLEOTIDE SEQUENCE [LARGE SCALE GENOMIC DNA]</scope>
    <source>
        <strain evidence="2 3">MMS17-SY073</strain>
    </source>
</reference>
<protein>
    <recommendedName>
        <fullName evidence="4">Phospholipase A2</fullName>
    </recommendedName>
</protein>
<dbReference type="InterPro" id="IPR036444">
    <property type="entry name" value="PLipase_A2_dom_sf"/>
</dbReference>
<proteinExistence type="predicted"/>
<evidence type="ECO:0000313" key="2">
    <source>
        <dbReference type="EMBL" id="AZG48825.1"/>
    </source>
</evidence>
<gene>
    <name evidence="2" type="ORF">D7316_05446</name>
</gene>
<accession>A0A3G8JVK4</accession>
<dbReference type="GO" id="GO:0006644">
    <property type="term" value="P:phospholipid metabolic process"/>
    <property type="evidence" value="ECO:0007669"/>
    <property type="project" value="InterPro"/>
</dbReference>